<protein>
    <submittedName>
        <fullName evidence="1">Uncharacterized protein</fullName>
    </submittedName>
</protein>
<accession>A0A2I1FZF1</accession>
<dbReference type="Proteomes" id="UP000234323">
    <property type="component" value="Unassembled WGS sequence"/>
</dbReference>
<sequence length="171" mass="19297">MRFIYLEYTNLLDNLGVADLNAIWTLGASNTGNQISGLNTASKFQNKAVTEIGRVGMEVITRANLISTSIFNKELQFVNYIKRIGRIAKMTSEQIWEQVICDLNSTNQYNIRMMAKFHNTLENITKALAEAEKFILIQGQAGTPSSFSIAQLFIIQPEHYTDADIEKLVEE</sequence>
<evidence type="ECO:0000313" key="1">
    <source>
        <dbReference type="EMBL" id="PKY39752.1"/>
    </source>
</evidence>
<dbReference type="VEuPathDB" id="FungiDB:RhiirFUN_009497"/>
<reference evidence="1 2" key="1">
    <citation type="submission" date="2015-10" db="EMBL/GenBank/DDBJ databases">
        <title>Genome analyses suggest a sexual origin of heterokaryosis in a supposedly ancient asexual fungus.</title>
        <authorList>
            <person name="Ropars J."/>
            <person name="Sedzielewska K."/>
            <person name="Noel J."/>
            <person name="Charron P."/>
            <person name="Farinelli L."/>
            <person name="Marton T."/>
            <person name="Kruger M."/>
            <person name="Pelin A."/>
            <person name="Brachmann A."/>
            <person name="Corradi N."/>
        </authorList>
    </citation>
    <scope>NUCLEOTIDE SEQUENCE [LARGE SCALE GENOMIC DNA]</scope>
    <source>
        <strain evidence="1 2">A4</strain>
    </source>
</reference>
<dbReference type="EMBL" id="LLXI01000075">
    <property type="protein sequence ID" value="PKY39752.1"/>
    <property type="molecule type" value="Genomic_DNA"/>
</dbReference>
<gene>
    <name evidence="1" type="ORF">RhiirA4_453001</name>
</gene>
<organism evidence="1 2">
    <name type="scientific">Rhizophagus irregularis</name>
    <dbReference type="NCBI Taxonomy" id="588596"/>
    <lineage>
        <taxon>Eukaryota</taxon>
        <taxon>Fungi</taxon>
        <taxon>Fungi incertae sedis</taxon>
        <taxon>Mucoromycota</taxon>
        <taxon>Glomeromycotina</taxon>
        <taxon>Glomeromycetes</taxon>
        <taxon>Glomerales</taxon>
        <taxon>Glomeraceae</taxon>
        <taxon>Rhizophagus</taxon>
    </lineage>
</organism>
<proteinExistence type="predicted"/>
<name>A0A2I1FZF1_9GLOM</name>
<evidence type="ECO:0000313" key="2">
    <source>
        <dbReference type="Proteomes" id="UP000234323"/>
    </source>
</evidence>
<dbReference type="AlphaFoldDB" id="A0A2I1FZF1"/>
<comment type="caution">
    <text evidence="1">The sequence shown here is derived from an EMBL/GenBank/DDBJ whole genome shotgun (WGS) entry which is preliminary data.</text>
</comment>
<keyword evidence="2" id="KW-1185">Reference proteome</keyword>
<dbReference type="VEuPathDB" id="FungiDB:RhiirA1_455799"/>